<evidence type="ECO:0000313" key="1">
    <source>
        <dbReference type="EMBL" id="BAJ46972.1"/>
    </source>
</evidence>
<reference evidence="1 2" key="2">
    <citation type="journal article" date="2011" name="Nucleic Acids Res.">
        <title>Insights into the evolution of Archaea and eukaryotic protein modifier systems revealed by the genome of a novel archaeal group.</title>
        <authorList>
            <person name="Nunoura T."/>
            <person name="Takaki Y."/>
            <person name="Kakuta J."/>
            <person name="Nishi S."/>
            <person name="Sugahara J."/>
            <person name="Kazama H."/>
            <person name="Chee G."/>
            <person name="Hattori M."/>
            <person name="Kanai A."/>
            <person name="Atomi H."/>
            <person name="Takai K."/>
            <person name="Takami H."/>
        </authorList>
    </citation>
    <scope>NUCLEOTIDE SEQUENCE [LARGE SCALE GENOMIC DNA]</scope>
</reference>
<gene>
    <name evidence="1" type="ORF">HGMM_F40C01C13</name>
</gene>
<dbReference type="AlphaFoldDB" id="E6N3R6"/>
<protein>
    <submittedName>
        <fullName evidence="1">Uncharacterized protein</fullName>
    </submittedName>
</protein>
<proteinExistence type="predicted"/>
<dbReference type="Proteomes" id="UP000008120">
    <property type="component" value="Chromosome"/>
</dbReference>
<accession>E6N3R6</accession>
<dbReference type="Gene3D" id="2.70.98.10">
    <property type="match status" value="1"/>
</dbReference>
<dbReference type="InterPro" id="IPR014718">
    <property type="entry name" value="GH-type_carb-bd"/>
</dbReference>
<dbReference type="GO" id="GO:0030246">
    <property type="term" value="F:carbohydrate binding"/>
    <property type="evidence" value="ECO:0007669"/>
    <property type="project" value="InterPro"/>
</dbReference>
<sequence length="78" mass="9157">MGFEMIWDVSIFRYLWFWQNYNTPDYPWYGRAWNIALEPCTSYPAGLPEQVKHGTHVTLDGGASLETKYSVGIIWRKP</sequence>
<reference evidence="1 2" key="1">
    <citation type="journal article" date="2005" name="Environ. Microbiol.">
        <title>Genetic and functional properties of uncultivated thermophilic crenarchaeotes from a subsurface gold mine as revealed by analysis of genome fragments.</title>
        <authorList>
            <person name="Nunoura T."/>
            <person name="Hirayama H."/>
            <person name="Takami H."/>
            <person name="Oida H."/>
            <person name="Nishi S."/>
            <person name="Shimamura S."/>
            <person name="Suzuki Y."/>
            <person name="Inagaki F."/>
            <person name="Takai K."/>
            <person name="Nealson K.H."/>
            <person name="Horikoshi K."/>
        </authorList>
    </citation>
    <scope>NUCLEOTIDE SEQUENCE [LARGE SCALE GENOMIC DNA]</scope>
</reference>
<dbReference type="EMBL" id="AP011751">
    <property type="protein sequence ID" value="BAJ46972.1"/>
    <property type="molecule type" value="Genomic_DNA"/>
</dbReference>
<organism evidence="1 2">
    <name type="scientific">Caldiarchaeum subterraneum</name>
    <dbReference type="NCBI Taxonomy" id="311458"/>
    <lineage>
        <taxon>Archaea</taxon>
        <taxon>Nitrososphaerota</taxon>
        <taxon>Candidatus Caldarchaeales</taxon>
        <taxon>Candidatus Caldarchaeaceae</taxon>
        <taxon>Candidatus Caldarchaeum</taxon>
    </lineage>
</organism>
<evidence type="ECO:0000313" key="2">
    <source>
        <dbReference type="Proteomes" id="UP000008120"/>
    </source>
</evidence>
<name>E6N3R6_CALS0</name>